<proteinExistence type="predicted"/>
<dbReference type="Proteomes" id="UP001460270">
    <property type="component" value="Unassembled WGS sequence"/>
</dbReference>
<dbReference type="EMBL" id="JBBPFD010000018">
    <property type="protein sequence ID" value="KAK7889376.1"/>
    <property type="molecule type" value="Genomic_DNA"/>
</dbReference>
<dbReference type="AlphaFoldDB" id="A0AAW0N146"/>
<feature type="region of interest" description="Disordered" evidence="1">
    <location>
        <begin position="137"/>
        <end position="161"/>
    </location>
</feature>
<reference evidence="3" key="1">
    <citation type="submission" date="2024-04" db="EMBL/GenBank/DDBJ databases">
        <title>Salinicola lusitanus LLJ914,a marine bacterium isolated from the Okinawa Trough.</title>
        <authorList>
            <person name="Li J."/>
        </authorList>
    </citation>
    <scope>NUCLEOTIDE SEQUENCE [LARGE SCALE GENOMIC DNA]</scope>
</reference>
<name>A0AAW0N146_9GOBI</name>
<organism evidence="2 3">
    <name type="scientific">Mugilogobius chulae</name>
    <name type="common">yellowstripe goby</name>
    <dbReference type="NCBI Taxonomy" id="88201"/>
    <lineage>
        <taxon>Eukaryota</taxon>
        <taxon>Metazoa</taxon>
        <taxon>Chordata</taxon>
        <taxon>Craniata</taxon>
        <taxon>Vertebrata</taxon>
        <taxon>Euteleostomi</taxon>
        <taxon>Actinopterygii</taxon>
        <taxon>Neopterygii</taxon>
        <taxon>Teleostei</taxon>
        <taxon>Neoteleostei</taxon>
        <taxon>Acanthomorphata</taxon>
        <taxon>Gobiaria</taxon>
        <taxon>Gobiiformes</taxon>
        <taxon>Gobioidei</taxon>
        <taxon>Gobiidae</taxon>
        <taxon>Gobionellinae</taxon>
        <taxon>Mugilogobius</taxon>
    </lineage>
</organism>
<keyword evidence="3" id="KW-1185">Reference proteome</keyword>
<feature type="compositionally biased region" description="Basic and acidic residues" evidence="1">
    <location>
        <begin position="145"/>
        <end position="159"/>
    </location>
</feature>
<comment type="caution">
    <text evidence="2">The sequence shown here is derived from an EMBL/GenBank/DDBJ whole genome shotgun (WGS) entry which is preliminary data.</text>
</comment>
<evidence type="ECO:0000256" key="1">
    <source>
        <dbReference type="SAM" id="MobiDB-lite"/>
    </source>
</evidence>
<sequence>MFSKASSQSHLFTSLNQEDHLQCDRDAHIHGSGTNNSINITNRPGYTCSEHSIGYPRNLETFSHTTLESLWTILTLSACFNGLQLVRRVLSVSSAPPLTGASLGPPQPVMDGAETPTILPLQDLQKSCISVERDHADTTAFGKPRRAEEAEQKGRKDLSEQVMYSDEGLMLDLGR</sequence>
<evidence type="ECO:0000313" key="2">
    <source>
        <dbReference type="EMBL" id="KAK7889376.1"/>
    </source>
</evidence>
<evidence type="ECO:0000313" key="3">
    <source>
        <dbReference type="Proteomes" id="UP001460270"/>
    </source>
</evidence>
<gene>
    <name evidence="2" type="ORF">WMY93_024936</name>
</gene>
<accession>A0AAW0N146</accession>
<protein>
    <submittedName>
        <fullName evidence="2">Uncharacterized protein</fullName>
    </submittedName>
</protein>